<comment type="caution">
    <text evidence="1">The sequence shown here is derived from an EMBL/GenBank/DDBJ whole genome shotgun (WGS) entry which is preliminary data.</text>
</comment>
<gene>
    <name evidence="1" type="ORF">BJ138DRAFT_1119708</name>
</gene>
<protein>
    <submittedName>
        <fullName evidence="1">Uncharacterized protein</fullName>
    </submittedName>
</protein>
<sequence>MTSSSMGSRHAVKGDSRRSSRRHSTSASVQPNPRRRTGLQATPRQTLLESYPEPGIRAGVDAPAIPTSEPVAAAEPTEWELLMQLDSWNRPGLSVAEFKRLFKGCTCGLVMTARTFDSHECAKVLQPGEENILVDLTV</sequence>
<dbReference type="EMBL" id="MU268600">
    <property type="protein sequence ID" value="KAH7904121.1"/>
    <property type="molecule type" value="Genomic_DNA"/>
</dbReference>
<organism evidence="1 2">
    <name type="scientific">Hygrophoropsis aurantiaca</name>
    <dbReference type="NCBI Taxonomy" id="72124"/>
    <lineage>
        <taxon>Eukaryota</taxon>
        <taxon>Fungi</taxon>
        <taxon>Dikarya</taxon>
        <taxon>Basidiomycota</taxon>
        <taxon>Agaricomycotina</taxon>
        <taxon>Agaricomycetes</taxon>
        <taxon>Agaricomycetidae</taxon>
        <taxon>Boletales</taxon>
        <taxon>Coniophorineae</taxon>
        <taxon>Hygrophoropsidaceae</taxon>
        <taxon>Hygrophoropsis</taxon>
    </lineage>
</organism>
<keyword evidence="2" id="KW-1185">Reference proteome</keyword>
<name>A0ACB7ZSS0_9AGAM</name>
<proteinExistence type="predicted"/>
<reference evidence="1" key="1">
    <citation type="journal article" date="2021" name="New Phytol.">
        <title>Evolutionary innovations through gain and loss of genes in the ectomycorrhizal Boletales.</title>
        <authorList>
            <person name="Wu G."/>
            <person name="Miyauchi S."/>
            <person name="Morin E."/>
            <person name="Kuo A."/>
            <person name="Drula E."/>
            <person name="Varga T."/>
            <person name="Kohler A."/>
            <person name="Feng B."/>
            <person name="Cao Y."/>
            <person name="Lipzen A."/>
            <person name="Daum C."/>
            <person name="Hundley H."/>
            <person name="Pangilinan J."/>
            <person name="Johnson J."/>
            <person name="Barry K."/>
            <person name="LaButti K."/>
            <person name="Ng V."/>
            <person name="Ahrendt S."/>
            <person name="Min B."/>
            <person name="Choi I.G."/>
            <person name="Park H."/>
            <person name="Plett J.M."/>
            <person name="Magnuson J."/>
            <person name="Spatafora J.W."/>
            <person name="Nagy L.G."/>
            <person name="Henrissat B."/>
            <person name="Grigoriev I.V."/>
            <person name="Yang Z.L."/>
            <person name="Xu J."/>
            <person name="Martin F.M."/>
        </authorList>
    </citation>
    <scope>NUCLEOTIDE SEQUENCE</scope>
    <source>
        <strain evidence="1">ATCC 28755</strain>
    </source>
</reference>
<accession>A0ACB7ZSS0</accession>
<evidence type="ECO:0000313" key="1">
    <source>
        <dbReference type="EMBL" id="KAH7904121.1"/>
    </source>
</evidence>
<dbReference type="Proteomes" id="UP000790377">
    <property type="component" value="Unassembled WGS sequence"/>
</dbReference>
<evidence type="ECO:0000313" key="2">
    <source>
        <dbReference type="Proteomes" id="UP000790377"/>
    </source>
</evidence>